<dbReference type="GO" id="GO:0016579">
    <property type="term" value="P:protein deubiquitination"/>
    <property type="evidence" value="ECO:0007669"/>
    <property type="project" value="TreeGrafter"/>
</dbReference>
<name>A0A7R9ANZ1_TIMSH</name>
<dbReference type="InterPro" id="IPR049770">
    <property type="entry name" value="OTU_Tudor"/>
</dbReference>
<evidence type="ECO:0000259" key="2">
    <source>
        <dbReference type="PROSITE" id="PS50802"/>
    </source>
</evidence>
<dbReference type="InterPro" id="IPR050704">
    <property type="entry name" value="Peptidase_C85-like"/>
</dbReference>
<dbReference type="GO" id="GO:0004843">
    <property type="term" value="F:cysteine-type deubiquitinase activity"/>
    <property type="evidence" value="ECO:0007669"/>
    <property type="project" value="TreeGrafter"/>
</dbReference>
<feature type="region of interest" description="Disordered" evidence="1">
    <location>
        <begin position="483"/>
        <end position="530"/>
    </location>
</feature>
<gene>
    <name evidence="3" type="ORF">TSIB3V08_LOCUS1558</name>
</gene>
<dbReference type="PANTHER" id="PTHR12419">
    <property type="entry name" value="OTU DOMAIN CONTAINING PROTEIN"/>
    <property type="match status" value="1"/>
</dbReference>
<dbReference type="InterPro" id="IPR003323">
    <property type="entry name" value="OTU_dom"/>
</dbReference>
<dbReference type="CDD" id="cd20380">
    <property type="entry name" value="Tudor_TDRD13-like"/>
    <property type="match status" value="1"/>
</dbReference>
<feature type="domain" description="OTU" evidence="2">
    <location>
        <begin position="23"/>
        <end position="155"/>
    </location>
</feature>
<feature type="compositionally biased region" description="Pro residues" evidence="1">
    <location>
        <begin position="500"/>
        <end position="510"/>
    </location>
</feature>
<dbReference type="EMBL" id="OC000441">
    <property type="protein sequence ID" value="CAD7257285.1"/>
    <property type="molecule type" value="Genomic_DNA"/>
</dbReference>
<evidence type="ECO:0000313" key="3">
    <source>
        <dbReference type="EMBL" id="CAD7257285.1"/>
    </source>
</evidence>
<feature type="region of interest" description="Disordered" evidence="1">
    <location>
        <begin position="793"/>
        <end position="820"/>
    </location>
</feature>
<proteinExistence type="predicted"/>
<evidence type="ECO:0000256" key="1">
    <source>
        <dbReference type="SAM" id="MobiDB-lite"/>
    </source>
</evidence>
<dbReference type="AlphaFoldDB" id="A0A7R9ANZ1"/>
<dbReference type="GO" id="GO:0061578">
    <property type="term" value="F:K63-linked deubiquitinase activity"/>
    <property type="evidence" value="ECO:0007669"/>
    <property type="project" value="TreeGrafter"/>
</dbReference>
<reference evidence="3" key="1">
    <citation type="submission" date="2020-11" db="EMBL/GenBank/DDBJ databases">
        <authorList>
            <person name="Tran Van P."/>
        </authorList>
    </citation>
    <scope>NUCLEOTIDE SEQUENCE</scope>
</reference>
<dbReference type="SUPFAM" id="SSF54001">
    <property type="entry name" value="Cysteine proteinases"/>
    <property type="match status" value="1"/>
</dbReference>
<accession>A0A7R9ANZ1</accession>
<dbReference type="PANTHER" id="PTHR12419:SF115">
    <property type="entry name" value="PROTEIN OVARIAN TUMOR LOCUS-RELATED"/>
    <property type="match status" value="1"/>
</dbReference>
<dbReference type="Pfam" id="PF02338">
    <property type="entry name" value="OTU"/>
    <property type="match status" value="1"/>
</dbReference>
<sequence>MGPRKMFPKNTEPMDQWLEGQGLYRKHIANDGSCLFRAFCEQVFLTQAVHEDVRRECLEFMEKNTSLFEMTGNGCIMTFLSQFLEEPINIHLEHMKTSKDWGGLAELNALALMYKRDIVLFKEVGKAPLAITNHGFQDKVFLCLLDNHYDSALEQFLSPFFTYSPPIGAHVLETDESHQMTASVLALLYNVLYKDVFKLSDVTYAVETMLHDKSYRPSRRDSCTNNDNCVRFSPLTDYPGSDVYGRHNGDQRHCQENEYWYEQDDENLNVKELLAQGLTPFPYKVAKALDPNLYRNIEFDVWSDIRRDIRQGFFDISNGAFQVGVKCLVNMDPERSFHAHIQEMAPNKGPVVVYVEELAEKCTVSYDILEPLPRNGQAQWQLPYKQHWYQTNRRSTIYTLSNFGKKCRYGRCHKIKEVFDPASVNPRLQYSSKTTHNIKYPSECSPSFCANDLSSTFGIQFLTTIPVPVSLKQPSVTSSHFVQTTSSSGISGTTTLLMPATPPAAPSSRPPEPDSSTPSFLPPPPPQQSIMAFNESLTISSTTARTMNHPPPQIVTFTLYPDTSSYHFGPPCMTTNLEDNKHIPKVGSNSISCGVAGLPNVTQSSENGHSPARVKLAPIPKDLNGNIAPNHINFTAQKSMNNDGSDLPLSDITTLRFFYNLGVDHFQLGYKMWPGDVPQPITISANCGPPCVSSASDSGSYAEQYPLPDSTTCLGEDGYQPDTVVSLDQVSSNEGMQSHKEASTGWQIEPAASNMVYNVPIHGNRHYVPPRFQKEKLVESSSQQNYLKPQIVHEGNHLPTPSSDSGHGSGSANHKDLSSSGYTIPYQHPVSCTYPSMCNHPMMPCYYPVEADPNLVSMNVPYYQQYVMGPPPQPYIPQSQEVSGGKMVSQSSSQYGAPATVYPQVPTESVPESLCCPGYLSMPPQAMTYPPNLAATEGKFCSSESNAVMPQWIPVSSLAAQQGGGLMMQQYACVPPPSQTYSASN</sequence>
<dbReference type="PROSITE" id="PS50802">
    <property type="entry name" value="OTU"/>
    <property type="match status" value="1"/>
</dbReference>
<dbReference type="InterPro" id="IPR038765">
    <property type="entry name" value="Papain-like_cys_pep_sf"/>
</dbReference>
<protein>
    <recommendedName>
        <fullName evidence="2">OTU domain-containing protein</fullName>
    </recommendedName>
</protein>
<feature type="compositionally biased region" description="Polar residues" evidence="1">
    <location>
        <begin position="799"/>
        <end position="820"/>
    </location>
</feature>
<feature type="compositionally biased region" description="Low complexity" evidence="1">
    <location>
        <begin position="484"/>
        <end position="499"/>
    </location>
</feature>
<organism evidence="3">
    <name type="scientific">Timema shepardi</name>
    <name type="common">Walking stick</name>
    <dbReference type="NCBI Taxonomy" id="629360"/>
    <lineage>
        <taxon>Eukaryota</taxon>
        <taxon>Metazoa</taxon>
        <taxon>Ecdysozoa</taxon>
        <taxon>Arthropoda</taxon>
        <taxon>Hexapoda</taxon>
        <taxon>Insecta</taxon>
        <taxon>Pterygota</taxon>
        <taxon>Neoptera</taxon>
        <taxon>Polyneoptera</taxon>
        <taxon>Phasmatodea</taxon>
        <taxon>Timematodea</taxon>
        <taxon>Timematoidea</taxon>
        <taxon>Timematidae</taxon>
        <taxon>Timema</taxon>
    </lineage>
</organism>
<dbReference type="Gene3D" id="3.90.70.80">
    <property type="match status" value="1"/>
</dbReference>